<feature type="compositionally biased region" description="Acidic residues" evidence="3">
    <location>
        <begin position="36"/>
        <end position="72"/>
    </location>
</feature>
<dbReference type="SMART" id="SM00993">
    <property type="entry name" value="YL1_C"/>
    <property type="match status" value="1"/>
</dbReference>
<dbReference type="EMBL" id="JACMRX010000006">
    <property type="protein sequence ID" value="KAF7987600.1"/>
    <property type="molecule type" value="Genomic_DNA"/>
</dbReference>
<dbReference type="Pfam" id="PF08265">
    <property type="entry name" value="YL1_C"/>
    <property type="match status" value="1"/>
</dbReference>
<dbReference type="GO" id="GO:0005634">
    <property type="term" value="C:nucleus"/>
    <property type="evidence" value="ECO:0007669"/>
    <property type="project" value="TreeGrafter"/>
</dbReference>
<reference evidence="5 6" key="1">
    <citation type="submission" date="2020-08" db="EMBL/GenBank/DDBJ databases">
        <title>Aphidius gifuensis genome sequencing and assembly.</title>
        <authorList>
            <person name="Du Z."/>
        </authorList>
    </citation>
    <scope>NUCLEOTIDE SEQUENCE [LARGE SCALE GENOMIC DNA]</scope>
    <source>
        <strain evidence="5">YNYX2018</strain>
        <tissue evidence="5">Adults</tissue>
    </source>
</reference>
<dbReference type="Pfam" id="PF05764">
    <property type="entry name" value="YL1"/>
    <property type="match status" value="1"/>
</dbReference>
<evidence type="ECO:0000313" key="6">
    <source>
        <dbReference type="Proteomes" id="UP000639338"/>
    </source>
</evidence>
<protein>
    <recommendedName>
        <fullName evidence="2">Vacuolar protein sorting-associated protein 72 homolog</fullName>
    </recommendedName>
</protein>
<evidence type="ECO:0000256" key="2">
    <source>
        <dbReference type="ARBA" id="ARBA00020000"/>
    </source>
</evidence>
<evidence type="ECO:0000313" key="5">
    <source>
        <dbReference type="EMBL" id="KAF7987600.1"/>
    </source>
</evidence>
<evidence type="ECO:0000256" key="1">
    <source>
        <dbReference type="ARBA" id="ARBA00006832"/>
    </source>
</evidence>
<feature type="compositionally biased region" description="Basic and acidic residues" evidence="3">
    <location>
        <begin position="135"/>
        <end position="148"/>
    </location>
</feature>
<comment type="similarity">
    <text evidence="1">Belongs to the VPS72/YL1 family.</text>
</comment>
<dbReference type="PANTHER" id="PTHR13275">
    <property type="entry name" value="YL-1 PROTEIN TRANSCRIPTION FACTOR-LIKE 1"/>
    <property type="match status" value="1"/>
</dbReference>
<gene>
    <name evidence="5" type="ORF">HCN44_003463</name>
</gene>
<dbReference type="InterPro" id="IPR013272">
    <property type="entry name" value="Vps72/YL1_C"/>
</dbReference>
<organism evidence="5 6">
    <name type="scientific">Aphidius gifuensis</name>
    <name type="common">Parasitoid wasp</name>
    <dbReference type="NCBI Taxonomy" id="684658"/>
    <lineage>
        <taxon>Eukaryota</taxon>
        <taxon>Metazoa</taxon>
        <taxon>Ecdysozoa</taxon>
        <taxon>Arthropoda</taxon>
        <taxon>Hexapoda</taxon>
        <taxon>Insecta</taxon>
        <taxon>Pterygota</taxon>
        <taxon>Neoptera</taxon>
        <taxon>Endopterygota</taxon>
        <taxon>Hymenoptera</taxon>
        <taxon>Apocrita</taxon>
        <taxon>Ichneumonoidea</taxon>
        <taxon>Braconidae</taxon>
        <taxon>Aphidiinae</taxon>
        <taxon>Aphidius</taxon>
    </lineage>
</organism>
<dbReference type="AlphaFoldDB" id="A0A834XIX0"/>
<feature type="domain" description="Vps72/YL1 C-terminal" evidence="4">
    <location>
        <begin position="316"/>
        <end position="345"/>
    </location>
</feature>
<name>A0A834XIX0_APHGI</name>
<dbReference type="Proteomes" id="UP000639338">
    <property type="component" value="Unassembled WGS sequence"/>
</dbReference>
<feature type="region of interest" description="Disordered" evidence="3">
    <location>
        <begin position="1"/>
        <end position="88"/>
    </location>
</feature>
<dbReference type="OrthoDB" id="78296at2759"/>
<dbReference type="InterPro" id="IPR046757">
    <property type="entry name" value="YL1_N"/>
</dbReference>
<sequence length="397" mass="46718">MSAMRERRANAGNKMAKLLNEEEEDDFYKTTYGGFEETEQDNDYMEEDEGEDEVDSDFSIDENDEPVSDQEQDGPKKKRQVMTKAYKEPKQITAKLVLTPKERKPKHNLPRQNRIFNDSTERKSIRRSTAAKSAETLKRMQERNEDQRKKPKIIRTNDWKPTQEELLEEALETEKINLKSLEKYQKLESEKKNTRAVRKTNLQPMIRYQSLAMPVMILSEEKRIDEESNIDEKLNNVTEESTHNSNDTYRMCSTPEDIDALSVQNTNSEHKKTKKKTITGEKTGEFYERTFITFENAKLFSRAFKTKPQPRPTLMALCAITRLPAKYLDPVTNLPYRNIQTFRLLREAYYRQLESRAENTDNNPELTRWIEWRLKNQQSTTLRNTIRLEPASAYSIS</sequence>
<evidence type="ECO:0000256" key="3">
    <source>
        <dbReference type="SAM" id="MobiDB-lite"/>
    </source>
</evidence>
<dbReference type="PANTHER" id="PTHR13275:SF4">
    <property type="entry name" value="VACUOLAR PROTEIN SORTING-ASSOCIATED PROTEIN 72 HOMOLOG"/>
    <property type="match status" value="1"/>
</dbReference>
<accession>A0A834XIX0</accession>
<proteinExistence type="inferred from homology"/>
<feature type="region of interest" description="Disordered" evidence="3">
    <location>
        <begin position="118"/>
        <end position="149"/>
    </location>
</feature>
<keyword evidence="6" id="KW-1185">Reference proteome</keyword>
<comment type="caution">
    <text evidence="5">The sequence shown here is derived from an EMBL/GenBank/DDBJ whole genome shotgun (WGS) entry which is preliminary data.</text>
</comment>
<evidence type="ECO:0000259" key="4">
    <source>
        <dbReference type="SMART" id="SM00993"/>
    </source>
</evidence>